<name>A0A930VRP3_9ACTN</name>
<keyword evidence="3" id="KW-1185">Reference proteome</keyword>
<dbReference type="Proteomes" id="UP000660668">
    <property type="component" value="Unassembled WGS sequence"/>
</dbReference>
<dbReference type="EMBL" id="JADKPO010000080">
    <property type="protein sequence ID" value="MBF4770581.1"/>
    <property type="molecule type" value="Genomic_DNA"/>
</dbReference>
<dbReference type="Gene3D" id="3.30.420.10">
    <property type="entry name" value="Ribonuclease H-like superfamily/Ribonuclease H"/>
    <property type="match status" value="1"/>
</dbReference>
<dbReference type="InterPro" id="IPR038717">
    <property type="entry name" value="Tc1-like_DDE_dom"/>
</dbReference>
<accession>A0A930VRP3</accession>
<dbReference type="InterPro" id="IPR047655">
    <property type="entry name" value="Transpos_IS630-like"/>
</dbReference>
<proteinExistence type="predicted"/>
<dbReference type="GO" id="GO:0003676">
    <property type="term" value="F:nucleic acid binding"/>
    <property type="evidence" value="ECO:0007669"/>
    <property type="project" value="InterPro"/>
</dbReference>
<dbReference type="InterPro" id="IPR052702">
    <property type="entry name" value="MscS-like_channel"/>
</dbReference>
<dbReference type="SUPFAM" id="SSF46689">
    <property type="entry name" value="Homeodomain-like"/>
    <property type="match status" value="1"/>
</dbReference>
<evidence type="ECO:0000259" key="1">
    <source>
        <dbReference type="Pfam" id="PF13358"/>
    </source>
</evidence>
<dbReference type="NCBIfam" id="NF033545">
    <property type="entry name" value="transpos_IS630"/>
    <property type="match status" value="1"/>
</dbReference>
<reference evidence="2" key="1">
    <citation type="submission" date="2020-11" db="EMBL/GenBank/DDBJ databases">
        <title>Nocardioides cynanchi sp. nov., isolated from soil of rhizosphere of Cynanchum wilfordii.</title>
        <authorList>
            <person name="Lee J.-S."/>
            <person name="Suh M.K."/>
            <person name="Kim J.-S."/>
        </authorList>
    </citation>
    <scope>NUCLEOTIDE SEQUENCE</scope>
    <source>
        <strain evidence="2">KCTC 19276</strain>
    </source>
</reference>
<organism evidence="2 3">
    <name type="scientific">Nocardioides agariphilus</name>
    <dbReference type="NCBI Taxonomy" id="433664"/>
    <lineage>
        <taxon>Bacteria</taxon>
        <taxon>Bacillati</taxon>
        <taxon>Actinomycetota</taxon>
        <taxon>Actinomycetes</taxon>
        <taxon>Propionibacteriales</taxon>
        <taxon>Nocardioidaceae</taxon>
        <taxon>Nocardioides</taxon>
    </lineage>
</organism>
<evidence type="ECO:0000313" key="3">
    <source>
        <dbReference type="Proteomes" id="UP000660668"/>
    </source>
</evidence>
<evidence type="ECO:0000313" key="2">
    <source>
        <dbReference type="EMBL" id="MBF4770581.1"/>
    </source>
</evidence>
<dbReference type="Pfam" id="PF13358">
    <property type="entry name" value="DDE_3"/>
    <property type="match status" value="1"/>
</dbReference>
<feature type="domain" description="Tc1-like transposase DDE" evidence="1">
    <location>
        <begin position="175"/>
        <end position="324"/>
    </location>
</feature>
<dbReference type="PANTHER" id="PTHR30347:SF1">
    <property type="entry name" value="MECHANOSENSITIVE CHANNEL MSCK"/>
    <property type="match status" value="1"/>
</dbReference>
<comment type="caution">
    <text evidence="2">The sequence shown here is derived from an EMBL/GenBank/DDBJ whole genome shotgun (WGS) entry which is preliminary data.</text>
</comment>
<sequence>MVNPAAPALVLRDGDREELERLTRSSTAPAALAQRARIVLLAAEGVANDQIVDLVGCGRQKVMTWRGRYAELGLAGLSDYQRPGRPRSIDHAAIVTATLTPPPKSLGVTHWSSRLLAARLKVSASTVVTAWQDYGIKPWRAQSFRFSTDPELEAKVVDIVGLYLNPPENAVVLSVDEKSQIQALDRTMPVLPLQPGLVERRSHDYVRHGTTTLFAALEIATGKVTAAVKPRHRNQEFLAFLKQIERAYRHVLDQDRRPVELHLVMDNYAAHKHPNIKTWLAKNPRFVIHFTPTHASWMNLVEVWFSMIERQAIHRGVFTSVKDLNAKIRAYIEGWNDRSHPFVWTKTADEILKKANRMKTSNARH</sequence>
<dbReference type="RefSeq" id="WP_194698725.1">
    <property type="nucleotide sequence ID" value="NZ_JADKPO010000080.1"/>
</dbReference>
<dbReference type="Pfam" id="PF13551">
    <property type="entry name" value="HTH_29"/>
    <property type="match status" value="1"/>
</dbReference>
<gene>
    <name evidence="2" type="ORF">ISU10_22680</name>
</gene>
<dbReference type="AlphaFoldDB" id="A0A930VRP3"/>
<dbReference type="InterPro" id="IPR009057">
    <property type="entry name" value="Homeodomain-like_sf"/>
</dbReference>
<dbReference type="PANTHER" id="PTHR30347">
    <property type="entry name" value="POTASSIUM CHANNEL RELATED"/>
    <property type="match status" value="1"/>
</dbReference>
<protein>
    <submittedName>
        <fullName evidence="2">IS630 family transposase</fullName>
    </submittedName>
</protein>
<dbReference type="InterPro" id="IPR036397">
    <property type="entry name" value="RNaseH_sf"/>
</dbReference>